<comment type="caution">
    <text evidence="2">The sequence shown here is derived from an EMBL/GenBank/DDBJ whole genome shotgun (WGS) entry which is preliminary data.</text>
</comment>
<proteinExistence type="predicted"/>
<dbReference type="Proteomes" id="UP000054858">
    <property type="component" value="Unassembled WGS sequence"/>
</dbReference>
<feature type="domain" description="F-box" evidence="1">
    <location>
        <begin position="4"/>
        <end position="50"/>
    </location>
</feature>
<gene>
    <name evidence="2" type="ORF">Loak_0027</name>
</gene>
<dbReference type="PATRIC" id="fig|29423.5.peg.28"/>
<accession>A0A0W0XJC7</accession>
<sequence>MPGTELLDKFPQEIQRKKAQYLSTADLLKLSIASTKYRALYKPMADVRKLLGHIVRGEHDAVRTILNNDVSLMFKKDRITDCSGRTFEHISAFEYALWALDKHMWTMMLHCIPQNEEGKAVLAKLLSQYEKVITEGVTYRFHEETITEKHFDFANTIIKELQTQVDSTNVPGIKNWDAINKQWREGVGGAQKLLPMHVVYEYCSDKPFYPVPHFTSQPKSSKQFYNWLTRKHENWFSSNSKLGVDFAILKGLDSRQPAQGSRSVPYGRALLDLAAMRALYEIRTIDFINLKSQLEEQMTVDNQRQTFQI</sequence>
<reference evidence="2 3" key="1">
    <citation type="submission" date="2015-11" db="EMBL/GenBank/DDBJ databases">
        <title>Genomic analysis of 38 Legionella species identifies large and diverse effector repertoires.</title>
        <authorList>
            <person name="Burstein D."/>
            <person name="Amaro F."/>
            <person name="Zusman T."/>
            <person name="Lifshitz Z."/>
            <person name="Cohen O."/>
            <person name="Gilbert J.A."/>
            <person name="Pupko T."/>
            <person name="Shuman H.A."/>
            <person name="Segal G."/>
        </authorList>
    </citation>
    <scope>NUCLEOTIDE SEQUENCE [LARGE SCALE GENOMIC DNA]</scope>
    <source>
        <strain evidence="2 3">Oak Ridge-10</strain>
    </source>
</reference>
<dbReference type="AlphaFoldDB" id="A0A0W0XJC7"/>
<protein>
    <recommendedName>
        <fullName evidence="1">F-box domain-containing protein</fullName>
    </recommendedName>
</protein>
<dbReference type="InterPro" id="IPR001810">
    <property type="entry name" value="F-box_dom"/>
</dbReference>
<dbReference type="EMBL" id="LNYP01000001">
    <property type="protein sequence ID" value="KTD44777.1"/>
    <property type="molecule type" value="Genomic_DNA"/>
</dbReference>
<organism evidence="2 3">
    <name type="scientific">Legionella oakridgensis</name>
    <dbReference type="NCBI Taxonomy" id="29423"/>
    <lineage>
        <taxon>Bacteria</taxon>
        <taxon>Pseudomonadati</taxon>
        <taxon>Pseudomonadota</taxon>
        <taxon>Gammaproteobacteria</taxon>
        <taxon>Legionellales</taxon>
        <taxon>Legionellaceae</taxon>
        <taxon>Legionella</taxon>
    </lineage>
</organism>
<dbReference type="PROSITE" id="PS50181">
    <property type="entry name" value="FBOX"/>
    <property type="match status" value="1"/>
</dbReference>
<evidence type="ECO:0000259" key="1">
    <source>
        <dbReference type="PROSITE" id="PS50181"/>
    </source>
</evidence>
<evidence type="ECO:0000313" key="3">
    <source>
        <dbReference type="Proteomes" id="UP000054858"/>
    </source>
</evidence>
<evidence type="ECO:0000313" key="2">
    <source>
        <dbReference type="EMBL" id="KTD44777.1"/>
    </source>
</evidence>
<dbReference type="RefSeq" id="WP_025385074.1">
    <property type="nucleotide sequence ID" value="NZ_LCUA01000031.1"/>
</dbReference>
<name>A0A0W0XJC7_9GAMM</name>